<feature type="chain" id="PRO_5005539460" description="GOLD domain-containing protein" evidence="10">
    <location>
        <begin position="26"/>
        <end position="233"/>
    </location>
</feature>
<dbReference type="InterPro" id="IPR036598">
    <property type="entry name" value="GOLD_dom_sf"/>
</dbReference>
<evidence type="ECO:0000313" key="13">
    <source>
        <dbReference type="Proteomes" id="UP000054560"/>
    </source>
</evidence>
<keyword evidence="13" id="KW-1185">Reference proteome</keyword>
<evidence type="ECO:0000256" key="8">
    <source>
        <dbReference type="RuleBase" id="RU003827"/>
    </source>
</evidence>
<keyword evidence="3 8" id="KW-0812">Transmembrane</keyword>
<accession>A0A0L0GGQ4</accession>
<dbReference type="GO" id="GO:0012505">
    <property type="term" value="C:endomembrane system"/>
    <property type="evidence" value="ECO:0007669"/>
    <property type="project" value="UniProtKB-SubCell"/>
</dbReference>
<dbReference type="Proteomes" id="UP000054560">
    <property type="component" value="Unassembled WGS sequence"/>
</dbReference>
<proteinExistence type="inferred from homology"/>
<dbReference type="OrthoDB" id="62956at2759"/>
<evidence type="ECO:0000256" key="2">
    <source>
        <dbReference type="ARBA" id="ARBA00007104"/>
    </source>
</evidence>
<evidence type="ECO:0000256" key="6">
    <source>
        <dbReference type="ARBA" id="ARBA00023136"/>
    </source>
</evidence>
<feature type="signal peptide" evidence="10">
    <location>
        <begin position="1"/>
        <end position="25"/>
    </location>
</feature>
<dbReference type="EMBL" id="KQ241606">
    <property type="protein sequence ID" value="KNC87518.1"/>
    <property type="molecule type" value="Genomic_DNA"/>
</dbReference>
<keyword evidence="6 9" id="KW-0472">Membrane</keyword>
<evidence type="ECO:0000256" key="4">
    <source>
        <dbReference type="ARBA" id="ARBA00022729"/>
    </source>
</evidence>
<evidence type="ECO:0000256" key="1">
    <source>
        <dbReference type="ARBA" id="ARBA00004479"/>
    </source>
</evidence>
<evidence type="ECO:0000313" key="12">
    <source>
        <dbReference type="EMBL" id="KNC87518.1"/>
    </source>
</evidence>
<dbReference type="InterPro" id="IPR015720">
    <property type="entry name" value="Emp24-like"/>
</dbReference>
<dbReference type="GO" id="GO:0016020">
    <property type="term" value="C:membrane"/>
    <property type="evidence" value="ECO:0007669"/>
    <property type="project" value="UniProtKB-SubCell"/>
</dbReference>
<gene>
    <name evidence="12" type="ORF">SARC_00342</name>
</gene>
<comment type="similarity">
    <text evidence="2 8">Belongs to the EMP24/GP25L family.</text>
</comment>
<dbReference type="InterPro" id="IPR009038">
    <property type="entry name" value="GOLD_dom"/>
</dbReference>
<feature type="transmembrane region" description="Helical" evidence="9">
    <location>
        <begin position="183"/>
        <end position="205"/>
    </location>
</feature>
<protein>
    <recommendedName>
        <fullName evidence="11">GOLD domain-containing protein</fullName>
    </recommendedName>
</protein>
<dbReference type="Pfam" id="PF01105">
    <property type="entry name" value="EMP24_GP25L"/>
    <property type="match status" value="1"/>
</dbReference>
<reference evidence="12 13" key="1">
    <citation type="submission" date="2011-02" db="EMBL/GenBank/DDBJ databases">
        <title>The Genome Sequence of Sphaeroforma arctica JP610.</title>
        <authorList>
            <consortium name="The Broad Institute Genome Sequencing Platform"/>
            <person name="Russ C."/>
            <person name="Cuomo C."/>
            <person name="Young S.K."/>
            <person name="Zeng Q."/>
            <person name="Gargeya S."/>
            <person name="Alvarado L."/>
            <person name="Berlin A."/>
            <person name="Chapman S.B."/>
            <person name="Chen Z."/>
            <person name="Freedman E."/>
            <person name="Gellesch M."/>
            <person name="Goldberg J."/>
            <person name="Griggs A."/>
            <person name="Gujja S."/>
            <person name="Heilman E."/>
            <person name="Heiman D."/>
            <person name="Howarth C."/>
            <person name="Mehta T."/>
            <person name="Neiman D."/>
            <person name="Pearson M."/>
            <person name="Roberts A."/>
            <person name="Saif S."/>
            <person name="Shea T."/>
            <person name="Shenoy N."/>
            <person name="Sisk P."/>
            <person name="Stolte C."/>
            <person name="Sykes S."/>
            <person name="White J."/>
            <person name="Yandava C."/>
            <person name="Burger G."/>
            <person name="Gray M.W."/>
            <person name="Holland P.W.H."/>
            <person name="King N."/>
            <person name="Lang F.B.F."/>
            <person name="Roger A.J."/>
            <person name="Ruiz-Trillo I."/>
            <person name="Haas B."/>
            <person name="Nusbaum C."/>
            <person name="Birren B."/>
        </authorList>
    </citation>
    <scope>NUCLEOTIDE SEQUENCE [LARGE SCALE GENOMIC DNA]</scope>
    <source>
        <strain evidence="12 13">JP610</strain>
    </source>
</reference>
<comment type="subcellular location">
    <subcellularLocation>
        <location evidence="7">Endomembrane system</location>
        <topology evidence="7">Single-pass membrane protein</topology>
    </subcellularLocation>
    <subcellularLocation>
        <location evidence="1 8">Membrane</location>
        <topology evidence="1 8">Single-pass type I membrane protein</topology>
    </subcellularLocation>
</comment>
<organism evidence="12 13">
    <name type="scientific">Sphaeroforma arctica JP610</name>
    <dbReference type="NCBI Taxonomy" id="667725"/>
    <lineage>
        <taxon>Eukaryota</taxon>
        <taxon>Ichthyosporea</taxon>
        <taxon>Ichthyophonida</taxon>
        <taxon>Sphaeroforma</taxon>
    </lineage>
</organism>
<keyword evidence="4 10" id="KW-0732">Signal</keyword>
<evidence type="ECO:0000256" key="7">
    <source>
        <dbReference type="ARBA" id="ARBA00037847"/>
    </source>
</evidence>
<dbReference type="PROSITE" id="PS50866">
    <property type="entry name" value="GOLD"/>
    <property type="match status" value="1"/>
</dbReference>
<evidence type="ECO:0000259" key="11">
    <source>
        <dbReference type="PROSITE" id="PS50866"/>
    </source>
</evidence>
<keyword evidence="5 9" id="KW-1133">Transmembrane helix</keyword>
<dbReference type="PANTHER" id="PTHR22811">
    <property type="entry name" value="TRANSMEMBRANE EMP24 DOMAIN-CONTAINING PROTEIN"/>
    <property type="match status" value="1"/>
</dbReference>
<sequence length="233" mass="26504">MYHVLTYRISSALVALCIFFSYAHAAEFTFELEDKKSFCVYEAVEDSLNPLVLEFQVIYGGSLGKEDVNVAITAPSGAVVYDKKKASDGTHMIDHPETGEYEVCFDNNFSRVSHKIVYFDLYIDDNHDTIVKSDELHVTVLNRMSMMFLNIRDSFNIIIDAQTHHRVNEMHGRSLGEEVHYRVGLWSLLVSVCMITVTYMQVWAVKGLFDKPRSQQDYEAFHLVGRNAVGNGA</sequence>
<dbReference type="RefSeq" id="XP_014161420.1">
    <property type="nucleotide sequence ID" value="XM_014305945.1"/>
</dbReference>
<evidence type="ECO:0000256" key="10">
    <source>
        <dbReference type="SAM" id="SignalP"/>
    </source>
</evidence>
<name>A0A0L0GGQ4_9EUKA</name>
<dbReference type="STRING" id="667725.A0A0L0GGQ4"/>
<dbReference type="GeneID" id="25900846"/>
<evidence type="ECO:0000256" key="9">
    <source>
        <dbReference type="SAM" id="Phobius"/>
    </source>
</evidence>
<evidence type="ECO:0000256" key="5">
    <source>
        <dbReference type="ARBA" id="ARBA00022989"/>
    </source>
</evidence>
<dbReference type="SMART" id="SM01190">
    <property type="entry name" value="EMP24_GP25L"/>
    <property type="match status" value="1"/>
</dbReference>
<evidence type="ECO:0000256" key="3">
    <source>
        <dbReference type="ARBA" id="ARBA00022692"/>
    </source>
</evidence>
<dbReference type="SUPFAM" id="SSF101576">
    <property type="entry name" value="Supernatant protein factor (SPF), C-terminal domain"/>
    <property type="match status" value="1"/>
</dbReference>
<feature type="domain" description="GOLD" evidence="11">
    <location>
        <begin position="37"/>
        <end position="123"/>
    </location>
</feature>
<dbReference type="AlphaFoldDB" id="A0A0L0GGQ4"/>
<dbReference type="eggNOG" id="KOG1693">
    <property type="taxonomic scope" value="Eukaryota"/>
</dbReference>